<reference evidence="1 2" key="1">
    <citation type="submission" date="2016-03" db="EMBL/GenBank/DDBJ databases">
        <authorList>
            <person name="Ploux O."/>
        </authorList>
    </citation>
    <scope>NUCLEOTIDE SEQUENCE [LARGE SCALE GENOMIC DNA]</scope>
    <source>
        <strain evidence="1 2">UAMH 11012</strain>
    </source>
</reference>
<proteinExistence type="predicted"/>
<dbReference type="InterPro" id="IPR036047">
    <property type="entry name" value="F-box-like_dom_sf"/>
</dbReference>
<dbReference type="SUPFAM" id="SSF81383">
    <property type="entry name" value="F-box domain"/>
    <property type="match status" value="1"/>
</dbReference>
<dbReference type="Proteomes" id="UP000184330">
    <property type="component" value="Unassembled WGS sequence"/>
</dbReference>
<evidence type="ECO:0000313" key="1">
    <source>
        <dbReference type="EMBL" id="CZR54945.1"/>
    </source>
</evidence>
<dbReference type="EMBL" id="FJOG01000005">
    <property type="protein sequence ID" value="CZR54945.1"/>
    <property type="molecule type" value="Genomic_DNA"/>
</dbReference>
<name>A0A1L7WQB2_9HELO</name>
<evidence type="ECO:0000313" key="2">
    <source>
        <dbReference type="Proteomes" id="UP000184330"/>
    </source>
</evidence>
<gene>
    <name evidence="1" type="ORF">PAC_04830</name>
</gene>
<organism evidence="1 2">
    <name type="scientific">Phialocephala subalpina</name>
    <dbReference type="NCBI Taxonomy" id="576137"/>
    <lineage>
        <taxon>Eukaryota</taxon>
        <taxon>Fungi</taxon>
        <taxon>Dikarya</taxon>
        <taxon>Ascomycota</taxon>
        <taxon>Pezizomycotina</taxon>
        <taxon>Leotiomycetes</taxon>
        <taxon>Helotiales</taxon>
        <taxon>Mollisiaceae</taxon>
        <taxon>Phialocephala</taxon>
        <taxon>Phialocephala fortinii species complex</taxon>
    </lineage>
</organism>
<dbReference type="STRING" id="576137.A0A1L7WQB2"/>
<protein>
    <submittedName>
        <fullName evidence="1">Uncharacterized protein</fullName>
    </submittedName>
</protein>
<dbReference type="OrthoDB" id="6612291at2759"/>
<dbReference type="AlphaFoldDB" id="A0A1L7WQB2"/>
<sequence>MGYAEKNCQLCVVSNNVARLRTKHEPESAGWGYSSATYYSGDELGSICSIFKEQSGCENVERDRNEGRRDNWIHFPGRGCTFEGGYNGWKIGAEEMKGMNLPRYIIKKPAAAKPEKDETDYEKCSEYFITSQTTCPPCDFEPGELATVRYGVRDFFPQNYDVGVEFEESGWGVPVHDACWKIFERVSRMRNGEVDLDGFMALWFVERGLWQLWIPERKAQGIIQKCREQFWVHAAGTEYLGANPHDIPGFLLAVQGVYTNDPEGDGVFRVCKDNKPRHENPNDPFSKLSAELRGMVLSRLSSKDIGSLRLASWSFRQLPKQLFFRLIQDELPWFWEFDELRAVDDSFWGQTYAEDDPGDARNERVKERIQRSREGNFTNNVNWLEVYKRLCLLTKGIPGVKNRARVWNVVEEVVARIARLREKGWPQIEPTDEEQETGLVKNSFYCSRCNWKY</sequence>
<accession>A0A1L7WQB2</accession>
<keyword evidence="2" id="KW-1185">Reference proteome</keyword>